<dbReference type="SUPFAM" id="SSF52540">
    <property type="entry name" value="P-loop containing nucleoside triphosphate hydrolases"/>
    <property type="match status" value="1"/>
</dbReference>
<comment type="caution">
    <text evidence="6">The sequence shown here is derived from an EMBL/GenBank/DDBJ whole genome shotgun (WGS) entry which is preliminary data.</text>
</comment>
<evidence type="ECO:0000313" key="7">
    <source>
        <dbReference type="Proteomes" id="UP000528608"/>
    </source>
</evidence>
<sequence>MDFTDSDPGDVRSGTETPAGGCARGAGDARGTGDTRGLGGAQGADTGGEAEAEVREAEGDGEAGGAAGSVWGARPAEARRAARGGGPGVSARGPDVPAPGASRATGSALVVREAPAPHPVVRGWQTDRTRAPHATKIVVAGGFGVGKTTFVGSVSEITPLRTEAAMTAAAETLDDLTDTPLKTTTTVAMDFGRITLDADLVLYLFGTPGQKRFWFMWDDLVRGAIGAVVLADTRRLAECFPALDYFETSGLPYIVALNHFEGSARHEPEAVREALALPRQVPLVTMDARQRIAVVDTLLILVGRALDATPG</sequence>
<dbReference type="GO" id="GO:0016787">
    <property type="term" value="F:hydrolase activity"/>
    <property type="evidence" value="ECO:0007669"/>
    <property type="project" value="UniProtKB-KW"/>
</dbReference>
<dbReference type="InterPro" id="IPR052705">
    <property type="entry name" value="Gliding_Motility_GTPase"/>
</dbReference>
<dbReference type="PANTHER" id="PTHR42708">
    <property type="entry name" value="ATP/GTP-BINDING PROTEIN-RELATED"/>
    <property type="match status" value="1"/>
</dbReference>
<evidence type="ECO:0000256" key="1">
    <source>
        <dbReference type="ARBA" id="ARBA00005290"/>
    </source>
</evidence>
<feature type="compositionally biased region" description="Gly residues" evidence="5">
    <location>
        <begin position="22"/>
        <end position="46"/>
    </location>
</feature>
<organism evidence="6 7">
    <name type="scientific">Streptomyces eurocidicus</name>
    <name type="common">Streptoverticillium eurocidicus</name>
    <dbReference type="NCBI Taxonomy" id="66423"/>
    <lineage>
        <taxon>Bacteria</taxon>
        <taxon>Bacillati</taxon>
        <taxon>Actinomycetota</taxon>
        <taxon>Actinomycetes</taxon>
        <taxon>Kitasatosporales</taxon>
        <taxon>Streptomycetaceae</taxon>
        <taxon>Streptomyces</taxon>
    </lineage>
</organism>
<keyword evidence="2" id="KW-0547">Nucleotide-binding</keyword>
<gene>
    <name evidence="6" type="ORF">FHS36_000387</name>
</gene>
<proteinExistence type="inferred from homology"/>
<dbReference type="AlphaFoldDB" id="A0A7W8F0J4"/>
<evidence type="ECO:0000256" key="5">
    <source>
        <dbReference type="SAM" id="MobiDB-lite"/>
    </source>
</evidence>
<dbReference type="InterPro" id="IPR004130">
    <property type="entry name" value="Gpn"/>
</dbReference>
<evidence type="ECO:0008006" key="8">
    <source>
        <dbReference type="Google" id="ProtNLM"/>
    </source>
</evidence>
<evidence type="ECO:0000313" key="6">
    <source>
        <dbReference type="EMBL" id="MBB5116989.1"/>
    </source>
</evidence>
<feature type="region of interest" description="Disordered" evidence="5">
    <location>
        <begin position="1"/>
        <end position="108"/>
    </location>
</feature>
<dbReference type="GO" id="GO:0005525">
    <property type="term" value="F:GTP binding"/>
    <property type="evidence" value="ECO:0007669"/>
    <property type="project" value="UniProtKB-KW"/>
</dbReference>
<evidence type="ECO:0000256" key="3">
    <source>
        <dbReference type="ARBA" id="ARBA00022801"/>
    </source>
</evidence>
<dbReference type="CDD" id="cd00882">
    <property type="entry name" value="Ras_like_GTPase"/>
    <property type="match status" value="1"/>
</dbReference>
<dbReference type="InterPro" id="IPR027417">
    <property type="entry name" value="P-loop_NTPase"/>
</dbReference>
<name>A0A7W8F0J4_STREU</name>
<protein>
    <recommendedName>
        <fullName evidence="8">ATP-binding protein</fullName>
    </recommendedName>
</protein>
<dbReference type="Proteomes" id="UP000528608">
    <property type="component" value="Unassembled WGS sequence"/>
</dbReference>
<comment type="similarity">
    <text evidence="1">Belongs to the GPN-loop GTPase family.</text>
</comment>
<keyword evidence="3" id="KW-0378">Hydrolase</keyword>
<dbReference type="Gene3D" id="3.40.50.300">
    <property type="entry name" value="P-loop containing nucleotide triphosphate hydrolases"/>
    <property type="match status" value="1"/>
</dbReference>
<reference evidence="6 7" key="1">
    <citation type="submission" date="2020-08" db="EMBL/GenBank/DDBJ databases">
        <title>Genomic Encyclopedia of Type Strains, Phase III (KMG-III): the genomes of soil and plant-associated and newly described type strains.</title>
        <authorList>
            <person name="Whitman W."/>
        </authorList>
    </citation>
    <scope>NUCLEOTIDE SEQUENCE [LARGE SCALE GENOMIC DNA]</scope>
    <source>
        <strain evidence="6 7">CECT 3259</strain>
    </source>
</reference>
<dbReference type="PANTHER" id="PTHR42708:SF1">
    <property type="entry name" value="GLIDING MOTILITY PROTEIN MGLA"/>
    <property type="match status" value="1"/>
</dbReference>
<dbReference type="EMBL" id="JACHJF010000001">
    <property type="protein sequence ID" value="MBB5116989.1"/>
    <property type="molecule type" value="Genomic_DNA"/>
</dbReference>
<dbReference type="Pfam" id="PF03029">
    <property type="entry name" value="ATP_bind_1"/>
    <property type="match status" value="1"/>
</dbReference>
<evidence type="ECO:0000256" key="4">
    <source>
        <dbReference type="ARBA" id="ARBA00023134"/>
    </source>
</evidence>
<evidence type="ECO:0000256" key="2">
    <source>
        <dbReference type="ARBA" id="ARBA00022741"/>
    </source>
</evidence>
<keyword evidence="4" id="KW-0342">GTP-binding</keyword>
<accession>A0A7W8F0J4</accession>